<gene>
    <name evidence="9" type="ORF">K7X08_016759</name>
</gene>
<accession>A0A9Q1R5Q3</accession>
<protein>
    <recommendedName>
        <fullName evidence="8">HMA domain-containing protein</fullName>
    </recommendedName>
</protein>
<organism evidence="9 10">
    <name type="scientific">Anisodus acutangulus</name>
    <dbReference type="NCBI Taxonomy" id="402998"/>
    <lineage>
        <taxon>Eukaryota</taxon>
        <taxon>Viridiplantae</taxon>
        <taxon>Streptophyta</taxon>
        <taxon>Embryophyta</taxon>
        <taxon>Tracheophyta</taxon>
        <taxon>Spermatophyta</taxon>
        <taxon>Magnoliopsida</taxon>
        <taxon>eudicotyledons</taxon>
        <taxon>Gunneridae</taxon>
        <taxon>Pentapetalae</taxon>
        <taxon>asterids</taxon>
        <taxon>lamiids</taxon>
        <taxon>Solanales</taxon>
        <taxon>Solanaceae</taxon>
        <taxon>Solanoideae</taxon>
        <taxon>Hyoscyameae</taxon>
        <taxon>Anisodus</taxon>
    </lineage>
</organism>
<dbReference type="Proteomes" id="UP001152561">
    <property type="component" value="Unassembled WGS sequence"/>
</dbReference>
<reference evidence="10" key="1">
    <citation type="journal article" date="2023" name="Proc. Natl. Acad. Sci. U.S.A.">
        <title>Genomic and structural basis for evolution of tropane alkaloid biosynthesis.</title>
        <authorList>
            <person name="Wanga Y.-J."/>
            <person name="Taina T."/>
            <person name="Yua J.-Y."/>
            <person name="Lia J."/>
            <person name="Xua B."/>
            <person name="Chenc J."/>
            <person name="D'Auriad J.C."/>
            <person name="Huanga J.-P."/>
            <person name="Huanga S.-X."/>
        </authorList>
    </citation>
    <scope>NUCLEOTIDE SEQUENCE [LARGE SCALE GENOMIC DNA]</scope>
    <source>
        <strain evidence="10">cv. KIB-2019</strain>
    </source>
</reference>
<keyword evidence="2" id="KW-0488">Methylation</keyword>
<keyword evidence="5" id="KW-0636">Prenylation</keyword>
<dbReference type="PANTHER" id="PTHR45811">
    <property type="entry name" value="COPPER TRANSPORT PROTEIN FAMILY-RELATED"/>
    <property type="match status" value="1"/>
</dbReference>
<evidence type="ECO:0000313" key="10">
    <source>
        <dbReference type="Proteomes" id="UP001152561"/>
    </source>
</evidence>
<evidence type="ECO:0000313" key="9">
    <source>
        <dbReference type="EMBL" id="KAJ8541893.1"/>
    </source>
</evidence>
<dbReference type="OrthoDB" id="1923658at2759"/>
<dbReference type="InterPro" id="IPR051863">
    <property type="entry name" value="HIPP"/>
</dbReference>
<dbReference type="InterPro" id="IPR006121">
    <property type="entry name" value="HMA_dom"/>
</dbReference>
<sequence>MKKFILKLDLEDDRQKRKALKTVSALPGIDEISMDMKGKTLTIIGTVDPVTVVSKLRKFWAAEIMLVGPQEETKKEGEEPKKEGEGEGDKKEETKKEEEKKGMVPVGMVMPYRPYYHHPPMYTYNYQVHHSIEENPNACAIC</sequence>
<name>A0A9Q1R5Q3_9SOLA</name>
<dbReference type="PANTHER" id="PTHR45811:SF82">
    <property type="entry name" value="FK506-BINDING PROTEIN 4-LIKE"/>
    <property type="match status" value="1"/>
</dbReference>
<evidence type="ECO:0000256" key="4">
    <source>
        <dbReference type="ARBA" id="ARBA00023288"/>
    </source>
</evidence>
<evidence type="ECO:0000256" key="5">
    <source>
        <dbReference type="ARBA" id="ARBA00023289"/>
    </source>
</evidence>
<evidence type="ECO:0000256" key="2">
    <source>
        <dbReference type="ARBA" id="ARBA00022481"/>
    </source>
</evidence>
<feature type="domain" description="HMA" evidence="8">
    <location>
        <begin position="1"/>
        <end position="68"/>
    </location>
</feature>
<keyword evidence="10" id="KW-1185">Reference proteome</keyword>
<dbReference type="EMBL" id="JAJAGQ010000015">
    <property type="protein sequence ID" value="KAJ8541893.1"/>
    <property type="molecule type" value="Genomic_DNA"/>
</dbReference>
<keyword evidence="3" id="KW-0479">Metal-binding</keyword>
<dbReference type="Pfam" id="PF00403">
    <property type="entry name" value="HMA"/>
    <property type="match status" value="1"/>
</dbReference>
<feature type="compositionally biased region" description="Basic and acidic residues" evidence="7">
    <location>
        <begin position="71"/>
        <end position="101"/>
    </location>
</feature>
<comment type="similarity">
    <text evidence="6">Belongs to the HIPP family.</text>
</comment>
<evidence type="ECO:0000256" key="1">
    <source>
        <dbReference type="ARBA" id="ARBA00004170"/>
    </source>
</evidence>
<dbReference type="Gene3D" id="3.30.70.100">
    <property type="match status" value="1"/>
</dbReference>
<dbReference type="GO" id="GO:0016020">
    <property type="term" value="C:membrane"/>
    <property type="evidence" value="ECO:0007669"/>
    <property type="project" value="UniProtKB-SubCell"/>
</dbReference>
<feature type="region of interest" description="Disordered" evidence="7">
    <location>
        <begin position="70"/>
        <end position="101"/>
    </location>
</feature>
<dbReference type="AlphaFoldDB" id="A0A9Q1R5Q3"/>
<evidence type="ECO:0000259" key="8">
    <source>
        <dbReference type="PROSITE" id="PS50846"/>
    </source>
</evidence>
<evidence type="ECO:0000256" key="3">
    <source>
        <dbReference type="ARBA" id="ARBA00022723"/>
    </source>
</evidence>
<dbReference type="PROSITE" id="PS50846">
    <property type="entry name" value="HMA_2"/>
    <property type="match status" value="1"/>
</dbReference>
<keyword evidence="4" id="KW-0449">Lipoprotein</keyword>
<dbReference type="GO" id="GO:0009626">
    <property type="term" value="P:plant-type hypersensitive response"/>
    <property type="evidence" value="ECO:0007669"/>
    <property type="project" value="UniProtKB-KW"/>
</dbReference>
<evidence type="ECO:0000256" key="6">
    <source>
        <dbReference type="ARBA" id="ARBA00024045"/>
    </source>
</evidence>
<comment type="caution">
    <text evidence="9">The sequence shown here is derived from an EMBL/GenBank/DDBJ whole genome shotgun (WGS) entry which is preliminary data.</text>
</comment>
<comment type="subcellular location">
    <subcellularLocation>
        <location evidence="1">Membrane</location>
        <topology evidence="1">Peripheral membrane protein</topology>
    </subcellularLocation>
</comment>
<evidence type="ECO:0000256" key="7">
    <source>
        <dbReference type="SAM" id="MobiDB-lite"/>
    </source>
</evidence>
<dbReference type="GO" id="GO:0046872">
    <property type="term" value="F:metal ion binding"/>
    <property type="evidence" value="ECO:0007669"/>
    <property type="project" value="UniProtKB-KW"/>
</dbReference>
<proteinExistence type="inferred from homology"/>